<comment type="caution">
    <text evidence="2">The sequence shown here is derived from an EMBL/GenBank/DDBJ whole genome shotgun (WGS) entry which is preliminary data.</text>
</comment>
<dbReference type="AlphaFoldDB" id="A0AAN6C2R5"/>
<organism evidence="2 3">
    <name type="scientific">Fusarium austroamericanum</name>
    <dbReference type="NCBI Taxonomy" id="282268"/>
    <lineage>
        <taxon>Eukaryota</taxon>
        <taxon>Fungi</taxon>
        <taxon>Dikarya</taxon>
        <taxon>Ascomycota</taxon>
        <taxon>Pezizomycotina</taxon>
        <taxon>Sordariomycetes</taxon>
        <taxon>Hypocreomycetidae</taxon>
        <taxon>Hypocreales</taxon>
        <taxon>Nectriaceae</taxon>
        <taxon>Fusarium</taxon>
    </lineage>
</organism>
<sequence length="146" mass="15826">MVDYIGNVLSARTEPEWDTLSAELQVLAIGLNLYMISENCDISSMYPPLLPSKNGPNKFASRKSAWNGVVFANGTRLEEAPSDFPERCSATLRKGTVFGNGTVLQHDEPNPSCTPPKRGPGSALPTFDIPPVGTPTNSPRAHRWEG</sequence>
<proteinExistence type="predicted"/>
<evidence type="ECO:0000313" key="2">
    <source>
        <dbReference type="EMBL" id="KAF5240008.1"/>
    </source>
</evidence>
<accession>A0AAN6C2R5</accession>
<keyword evidence="3" id="KW-1185">Reference proteome</keyword>
<protein>
    <submittedName>
        <fullName evidence="2">Uncharacterized protein</fullName>
    </submittedName>
</protein>
<dbReference type="EMBL" id="JAAMOD010000117">
    <property type="protein sequence ID" value="KAF5240008.1"/>
    <property type="molecule type" value="Genomic_DNA"/>
</dbReference>
<evidence type="ECO:0000256" key="1">
    <source>
        <dbReference type="SAM" id="MobiDB-lite"/>
    </source>
</evidence>
<feature type="region of interest" description="Disordered" evidence="1">
    <location>
        <begin position="100"/>
        <end position="146"/>
    </location>
</feature>
<gene>
    <name evidence="2" type="ORF">FAUST_4592</name>
</gene>
<dbReference type="Proteomes" id="UP000537989">
    <property type="component" value="Unassembled WGS sequence"/>
</dbReference>
<name>A0AAN6C2R5_FUSAU</name>
<reference evidence="2 3" key="1">
    <citation type="submission" date="2020-02" db="EMBL/GenBank/DDBJ databases">
        <title>Identification and distribution of gene clusters putatively required for synthesis of sphingolipid metabolism inhibitors in phylogenetically diverse species of the filamentous fungus Fusarium.</title>
        <authorList>
            <person name="Kim H.-S."/>
            <person name="Busman M."/>
            <person name="Brown D.W."/>
            <person name="Divon H."/>
            <person name="Uhlig S."/>
            <person name="Proctor R.H."/>
        </authorList>
    </citation>
    <scope>NUCLEOTIDE SEQUENCE [LARGE SCALE GENOMIC DNA]</scope>
    <source>
        <strain evidence="2 3">NRRL 2903</strain>
    </source>
</reference>
<evidence type="ECO:0000313" key="3">
    <source>
        <dbReference type="Proteomes" id="UP000537989"/>
    </source>
</evidence>